<dbReference type="PROSITE" id="PS50231">
    <property type="entry name" value="RICIN_B_LECTIN"/>
    <property type="match status" value="1"/>
</dbReference>
<proteinExistence type="predicted"/>
<gene>
    <name evidence="3" type="ORF">P691DRAFT_809391</name>
</gene>
<comment type="caution">
    <text evidence="3">The sequence shown here is derived from an EMBL/GenBank/DDBJ whole genome shotgun (WGS) entry which is preliminary data.</text>
</comment>
<evidence type="ECO:0000256" key="1">
    <source>
        <dbReference type="SAM" id="SignalP"/>
    </source>
</evidence>
<dbReference type="SUPFAM" id="SSF49870">
    <property type="entry name" value="Osmotin, thaumatin-like protein"/>
    <property type="match status" value="1"/>
</dbReference>
<sequence>MFRLLSQITALSAVLSPVLGQQVGRHFEIVNSCPSAIELRINGTLETTLAPGGNTTRDYGSWFGGYMYSNANGGNLVTGRHIGRAGFHGEQDYYWIVVDHDYLNTGISIAPINKAATDGFCAVVSCTSANCSDAFPLTAPPTSFATPITGTPPNALMHECPGQNVGYTITFCPDGNWPTAPVAGPPSLHPSKDSTKCLGVRGDKFENGTPVQIYDCNGLNSQSWILERGSTKVRSAGTNFCLDAGSTPGNAVGMKIWECYDSLPAQQWYYTDDNRVELEGTGLCLDLTNGLAVNSNQVQTWKCTDGNTNQIWT</sequence>
<dbReference type="SMART" id="SM00458">
    <property type="entry name" value="RICIN"/>
    <property type="match status" value="1"/>
</dbReference>
<organism evidence="3 4">
    <name type="scientific">Macrolepiota fuliginosa MF-IS2</name>
    <dbReference type="NCBI Taxonomy" id="1400762"/>
    <lineage>
        <taxon>Eukaryota</taxon>
        <taxon>Fungi</taxon>
        <taxon>Dikarya</taxon>
        <taxon>Basidiomycota</taxon>
        <taxon>Agaricomycotina</taxon>
        <taxon>Agaricomycetes</taxon>
        <taxon>Agaricomycetidae</taxon>
        <taxon>Agaricales</taxon>
        <taxon>Agaricineae</taxon>
        <taxon>Agaricaceae</taxon>
        <taxon>Macrolepiota</taxon>
    </lineage>
</organism>
<dbReference type="InterPro" id="IPR037176">
    <property type="entry name" value="Osmotin/thaumatin-like_sf"/>
</dbReference>
<dbReference type="InterPro" id="IPR035992">
    <property type="entry name" value="Ricin_B-like_lectins"/>
</dbReference>
<evidence type="ECO:0000259" key="2">
    <source>
        <dbReference type="SMART" id="SM00458"/>
    </source>
</evidence>
<dbReference type="AlphaFoldDB" id="A0A9P5X2K8"/>
<feature type="chain" id="PRO_5040150334" evidence="1">
    <location>
        <begin position="21"/>
        <end position="313"/>
    </location>
</feature>
<feature type="signal peptide" evidence="1">
    <location>
        <begin position="1"/>
        <end position="20"/>
    </location>
</feature>
<dbReference type="OrthoDB" id="6770063at2759"/>
<dbReference type="SUPFAM" id="SSF50370">
    <property type="entry name" value="Ricin B-like lectins"/>
    <property type="match status" value="1"/>
</dbReference>
<dbReference type="Proteomes" id="UP000807342">
    <property type="component" value="Unassembled WGS sequence"/>
</dbReference>
<dbReference type="CDD" id="cd00161">
    <property type="entry name" value="beta-trefoil_Ricin-like"/>
    <property type="match status" value="1"/>
</dbReference>
<reference evidence="3" key="1">
    <citation type="submission" date="2020-11" db="EMBL/GenBank/DDBJ databases">
        <authorList>
            <consortium name="DOE Joint Genome Institute"/>
            <person name="Ahrendt S."/>
            <person name="Riley R."/>
            <person name="Andreopoulos W."/>
            <person name="Labutti K."/>
            <person name="Pangilinan J."/>
            <person name="Ruiz-Duenas F.J."/>
            <person name="Barrasa J.M."/>
            <person name="Sanchez-Garcia M."/>
            <person name="Camarero S."/>
            <person name="Miyauchi S."/>
            <person name="Serrano A."/>
            <person name="Linde D."/>
            <person name="Babiker R."/>
            <person name="Drula E."/>
            <person name="Ayuso-Fernandez I."/>
            <person name="Pacheco R."/>
            <person name="Padilla G."/>
            <person name="Ferreira P."/>
            <person name="Barriuso J."/>
            <person name="Kellner H."/>
            <person name="Castanera R."/>
            <person name="Alfaro M."/>
            <person name="Ramirez L."/>
            <person name="Pisabarro A.G."/>
            <person name="Kuo A."/>
            <person name="Tritt A."/>
            <person name="Lipzen A."/>
            <person name="He G."/>
            <person name="Yan M."/>
            <person name="Ng V."/>
            <person name="Cullen D."/>
            <person name="Martin F."/>
            <person name="Rosso M.-N."/>
            <person name="Henrissat B."/>
            <person name="Hibbett D."/>
            <person name="Martinez A.T."/>
            <person name="Grigoriev I.V."/>
        </authorList>
    </citation>
    <scope>NUCLEOTIDE SEQUENCE</scope>
    <source>
        <strain evidence="3">MF-IS2</strain>
    </source>
</reference>
<name>A0A9P5X2K8_9AGAR</name>
<evidence type="ECO:0000313" key="3">
    <source>
        <dbReference type="EMBL" id="KAF9443177.1"/>
    </source>
</evidence>
<keyword evidence="4" id="KW-1185">Reference proteome</keyword>
<protein>
    <submittedName>
        <fullName evidence="3">Carbohydrate-binding module family 13 protein</fullName>
    </submittedName>
</protein>
<evidence type="ECO:0000313" key="4">
    <source>
        <dbReference type="Proteomes" id="UP000807342"/>
    </source>
</evidence>
<feature type="domain" description="Ricin B lectin" evidence="2">
    <location>
        <begin position="184"/>
        <end position="313"/>
    </location>
</feature>
<keyword evidence="1" id="KW-0732">Signal</keyword>
<dbReference type="EMBL" id="MU151510">
    <property type="protein sequence ID" value="KAF9443177.1"/>
    <property type="molecule type" value="Genomic_DNA"/>
</dbReference>
<dbReference type="Pfam" id="PF00652">
    <property type="entry name" value="Ricin_B_lectin"/>
    <property type="match status" value="1"/>
</dbReference>
<accession>A0A9P5X2K8</accession>
<dbReference type="InterPro" id="IPR000772">
    <property type="entry name" value="Ricin_B_lectin"/>
</dbReference>
<dbReference type="Gene3D" id="2.80.10.50">
    <property type="match status" value="2"/>
</dbReference>